<evidence type="ECO:0000256" key="1">
    <source>
        <dbReference type="SAM" id="SignalP"/>
    </source>
</evidence>
<feature type="chain" id="PRO_5047394480" evidence="1">
    <location>
        <begin position="20"/>
        <end position="154"/>
    </location>
</feature>
<dbReference type="EMBL" id="CAKXZS010000055">
    <property type="protein sequence ID" value="CAH2406889.1"/>
    <property type="molecule type" value="Genomic_DNA"/>
</dbReference>
<reference evidence="2" key="1">
    <citation type="submission" date="2022-03" db="EMBL/GenBank/DDBJ databases">
        <authorList>
            <person name="Brunel B."/>
        </authorList>
    </citation>
    <scope>NUCLEOTIDE SEQUENCE</scope>
    <source>
        <strain evidence="2">STM4922sample</strain>
    </source>
</reference>
<keyword evidence="1" id="KW-0732">Signal</keyword>
<feature type="signal peptide" evidence="1">
    <location>
        <begin position="1"/>
        <end position="19"/>
    </location>
</feature>
<dbReference type="Proteomes" id="UP001152604">
    <property type="component" value="Unassembled WGS sequence"/>
</dbReference>
<dbReference type="RefSeq" id="WP_254027747.1">
    <property type="nucleotide sequence ID" value="NZ_CAKXZS010000055.1"/>
</dbReference>
<protein>
    <submittedName>
        <fullName evidence="2">Uncharacterized protein</fullName>
    </submittedName>
</protein>
<sequence length="154" mass="16821">MKIASLVTLFTLYSAPVIAADFPKSGEAEYDTYYVFETVAKVDSGVGTGGIDEFTGLTRNVKGDGPFHDMSVHCLGHWTMINDDFNFDGSCVETDKDGDNVFTTFDNQNHYIVGGTGKYKGITGKAPYTPVQLHETVGGRIGRVVNHKASWEIK</sequence>
<name>A0ABM9ECA2_9HYPH</name>
<evidence type="ECO:0000313" key="2">
    <source>
        <dbReference type="EMBL" id="CAH2406889.1"/>
    </source>
</evidence>
<evidence type="ECO:0000313" key="3">
    <source>
        <dbReference type="Proteomes" id="UP001152604"/>
    </source>
</evidence>
<gene>
    <name evidence="2" type="ORF">MES4922_590015</name>
</gene>
<keyword evidence="3" id="KW-1185">Reference proteome</keyword>
<accession>A0ABM9ECA2</accession>
<proteinExistence type="predicted"/>
<comment type="caution">
    <text evidence="2">The sequence shown here is derived from an EMBL/GenBank/DDBJ whole genome shotgun (WGS) entry which is preliminary data.</text>
</comment>
<organism evidence="2 3">
    <name type="scientific">Mesorhizobium ventifaucium</name>
    <dbReference type="NCBI Taxonomy" id="666020"/>
    <lineage>
        <taxon>Bacteria</taxon>
        <taxon>Pseudomonadati</taxon>
        <taxon>Pseudomonadota</taxon>
        <taxon>Alphaproteobacteria</taxon>
        <taxon>Hyphomicrobiales</taxon>
        <taxon>Phyllobacteriaceae</taxon>
        <taxon>Mesorhizobium</taxon>
    </lineage>
</organism>